<name>A0A923HZ49_9BURK</name>
<evidence type="ECO:0000256" key="3">
    <source>
        <dbReference type="ARBA" id="ARBA00022670"/>
    </source>
</evidence>
<keyword evidence="7" id="KW-0732">Signal</keyword>
<dbReference type="GO" id="GO:0005615">
    <property type="term" value="C:extracellular space"/>
    <property type="evidence" value="ECO:0007669"/>
    <property type="project" value="TreeGrafter"/>
</dbReference>
<dbReference type="Pfam" id="PF00246">
    <property type="entry name" value="Peptidase_M14"/>
    <property type="match status" value="1"/>
</dbReference>
<dbReference type="Gene3D" id="3.40.630.10">
    <property type="entry name" value="Zn peptidases"/>
    <property type="match status" value="1"/>
</dbReference>
<keyword evidence="5" id="KW-0862">Zinc</keyword>
<proteinExistence type="inferred from homology"/>
<evidence type="ECO:0000256" key="7">
    <source>
        <dbReference type="SAM" id="SignalP"/>
    </source>
</evidence>
<keyword evidence="10" id="KW-1185">Reference proteome</keyword>
<organism evidence="9 10">
    <name type="scientific">Undibacterium rugosum</name>
    <dbReference type="NCBI Taxonomy" id="2762291"/>
    <lineage>
        <taxon>Bacteria</taxon>
        <taxon>Pseudomonadati</taxon>
        <taxon>Pseudomonadota</taxon>
        <taxon>Betaproteobacteria</taxon>
        <taxon>Burkholderiales</taxon>
        <taxon>Oxalobacteraceae</taxon>
        <taxon>Undibacterium</taxon>
    </lineage>
</organism>
<reference evidence="9" key="1">
    <citation type="submission" date="2020-08" db="EMBL/GenBank/DDBJ databases">
        <title>Novel species isolated from subtropical streams in China.</title>
        <authorList>
            <person name="Lu H."/>
        </authorList>
    </citation>
    <scope>NUCLEOTIDE SEQUENCE</scope>
    <source>
        <strain evidence="9">CY7W</strain>
    </source>
</reference>
<evidence type="ECO:0000313" key="9">
    <source>
        <dbReference type="EMBL" id="MBC3934844.1"/>
    </source>
</evidence>
<evidence type="ECO:0000259" key="8">
    <source>
        <dbReference type="SMART" id="SM00631"/>
    </source>
</evidence>
<keyword evidence="3" id="KW-0645">Protease</keyword>
<protein>
    <submittedName>
        <fullName evidence="9">Succinylglutamate desuccinylase/aspartoacylase family protein</fullName>
    </submittedName>
</protein>
<dbReference type="RefSeq" id="WP_186880448.1">
    <property type="nucleotide sequence ID" value="NZ_JACOGG010000004.1"/>
</dbReference>
<feature type="signal peptide" evidence="7">
    <location>
        <begin position="1"/>
        <end position="38"/>
    </location>
</feature>
<dbReference type="GO" id="GO:0004181">
    <property type="term" value="F:metallocarboxypeptidase activity"/>
    <property type="evidence" value="ECO:0007669"/>
    <property type="project" value="InterPro"/>
</dbReference>
<comment type="similarity">
    <text evidence="2">Belongs to the peptidase M14 family.</text>
</comment>
<sequence length="315" mass="34918">MLVQYRFNTVSLTRSAFCLRLLAAAAICAVQPASDVYAAAPAANTTPTVSKTAKPVNDWCPALTARLPKVSVADCRNAQLKPTGVNSLNGFPVLFRDMPADTRHPGAIRVLLLGGIHGDEQTASSIVFKWMELLRRPGAAEFNWRIAPVVNPDGLLATKPKRVNARGIDLNRNFPTPDWEKEAPAYWARVTRKDPRRFPGKKPVSEPESRWVYDTIERYKPDVIISVHAPFGVLDFDGPTDPPTRFGRLVYNRVGIYPGSLGNYSGIHKDIPVVTIELPHALTMPPDAEVQRIWTDMQKWIRQHIAAPLKTAGKS</sequence>
<feature type="chain" id="PRO_5037714983" evidence="7">
    <location>
        <begin position="39"/>
        <end position="315"/>
    </location>
</feature>
<gene>
    <name evidence="9" type="ORF">H8K47_05675</name>
</gene>
<dbReference type="PANTHER" id="PTHR11705">
    <property type="entry name" value="PROTEASE FAMILY M14 CARBOXYPEPTIDASE A,B"/>
    <property type="match status" value="1"/>
</dbReference>
<evidence type="ECO:0000256" key="2">
    <source>
        <dbReference type="ARBA" id="ARBA00005988"/>
    </source>
</evidence>
<dbReference type="InterPro" id="IPR000834">
    <property type="entry name" value="Peptidase_M14"/>
</dbReference>
<keyword evidence="6" id="KW-0482">Metalloprotease</keyword>
<comment type="caution">
    <text evidence="9">The sequence shown here is derived from an EMBL/GenBank/DDBJ whole genome shotgun (WGS) entry which is preliminary data.</text>
</comment>
<dbReference type="AlphaFoldDB" id="A0A923HZ49"/>
<dbReference type="EMBL" id="JACOGG010000004">
    <property type="protein sequence ID" value="MBC3934844.1"/>
    <property type="molecule type" value="Genomic_DNA"/>
</dbReference>
<evidence type="ECO:0000313" key="10">
    <source>
        <dbReference type="Proteomes" id="UP000612361"/>
    </source>
</evidence>
<evidence type="ECO:0000256" key="5">
    <source>
        <dbReference type="ARBA" id="ARBA00022833"/>
    </source>
</evidence>
<dbReference type="GO" id="GO:0006508">
    <property type="term" value="P:proteolysis"/>
    <property type="evidence" value="ECO:0007669"/>
    <property type="project" value="UniProtKB-KW"/>
</dbReference>
<dbReference type="SUPFAM" id="SSF53187">
    <property type="entry name" value="Zn-dependent exopeptidases"/>
    <property type="match status" value="1"/>
</dbReference>
<dbReference type="Proteomes" id="UP000612361">
    <property type="component" value="Unassembled WGS sequence"/>
</dbReference>
<comment type="cofactor">
    <cofactor evidence="1">
        <name>Zn(2+)</name>
        <dbReference type="ChEBI" id="CHEBI:29105"/>
    </cofactor>
</comment>
<dbReference type="GO" id="GO:0008270">
    <property type="term" value="F:zinc ion binding"/>
    <property type="evidence" value="ECO:0007669"/>
    <property type="project" value="InterPro"/>
</dbReference>
<accession>A0A923HZ49</accession>
<dbReference type="SMART" id="SM00631">
    <property type="entry name" value="Zn_pept"/>
    <property type="match status" value="1"/>
</dbReference>
<feature type="domain" description="Peptidase M14" evidence="8">
    <location>
        <begin position="56"/>
        <end position="295"/>
    </location>
</feature>
<evidence type="ECO:0000256" key="4">
    <source>
        <dbReference type="ARBA" id="ARBA00022801"/>
    </source>
</evidence>
<keyword evidence="4" id="KW-0378">Hydrolase</keyword>
<evidence type="ECO:0000256" key="6">
    <source>
        <dbReference type="ARBA" id="ARBA00023049"/>
    </source>
</evidence>
<dbReference type="PANTHER" id="PTHR11705:SF143">
    <property type="entry name" value="SLL0236 PROTEIN"/>
    <property type="match status" value="1"/>
</dbReference>
<evidence type="ECO:0000256" key="1">
    <source>
        <dbReference type="ARBA" id="ARBA00001947"/>
    </source>
</evidence>